<dbReference type="InterPro" id="IPR002830">
    <property type="entry name" value="UbiD"/>
</dbReference>
<evidence type="ECO:0000313" key="5">
    <source>
        <dbReference type="EMBL" id="KIE58858.1"/>
    </source>
</evidence>
<comment type="similarity">
    <text evidence="1">Belongs to the UbiD family.</text>
</comment>
<sequence length="495" mass="55818">MPIHNFDQFVQKLEEAGELIRISEPVHTELEITVLADREMKSPGGGYALLIEKPILLKGKISRFPLLINAFGSWRRMEIVLGRKLTELVEEIESLLKPEGPKSIFEGWKMIRKGIDFFKSQPRLVGLAPCQEEVVLLEDENPPMGLLDLPALKCWPKDGGAYITLPQVFSVDPYTGKRNVGMYRIQIFDQKTAAMHWQIHKVGARHGQEYAKEGIQMPVAICLGGDPLMTFAATAPLPDGLDEVIFAGFLRKEGIPMVKCKTIELEVPAESDIVIEGIVDPLDLRPEGPFGDHTGFYTPVDLYPVFHARAITFRKKAVFPATIVGKPPMEDYYLGTTSLKMFLPLLKMNFPEIVNIALPPEGVFHNLLFVSIKKQYPYQAYKVMHGLWGMGQMMFSKIIIVVDEDVDVDNTSEVLFHLCANVDPERDFLFTRGPCDSLDHAQSVANIGSHVGIDATKKLPAEGYKRAWPEKITMPQEFIKKVEEKFPRIFERRSP</sequence>
<reference evidence="6" key="2">
    <citation type="journal article" date="2019" name="BMC Genomics">
        <title>Complete genome sequence analysis of the thermoacidophilic verrucomicrobial methanotroph 'Candidatus Methylacidiphilum kamchatkense' strain Kam1 and comparison with its closest relatives.</title>
        <authorList>
            <person name="Kruse T."/>
            <person name="Ratnadevi C.M."/>
            <person name="Erikstad H.A."/>
            <person name="Birkeland N.K."/>
        </authorList>
    </citation>
    <scope>NUCLEOTIDE SEQUENCE</scope>
    <source>
        <strain evidence="6">Kam1</strain>
    </source>
</reference>
<dbReference type="Proteomes" id="UP000315925">
    <property type="component" value="Chromosome"/>
</dbReference>
<reference evidence="8" key="3">
    <citation type="submission" date="2019-03" db="EMBL/GenBank/DDBJ databases">
        <title>Complete genome of Methylacidiphilum kamchatkense Kam1.</title>
        <authorList>
            <person name="Kruse T."/>
            <person name="Murarilal Ratnadevi C."/>
            <person name="Erikstad H.-A."/>
            <person name="Birkeland N.-K."/>
        </authorList>
    </citation>
    <scope>NUCLEOTIDE SEQUENCE [LARGE SCALE GENOMIC DNA]</scope>
    <source>
        <strain evidence="8">kam1</strain>
    </source>
</reference>
<dbReference type="InterPro" id="IPR049383">
    <property type="entry name" value="UbiD-like_N"/>
</dbReference>
<organism evidence="6 8">
    <name type="scientific">Methylacidiphilum kamchatkense Kam1</name>
    <dbReference type="NCBI Taxonomy" id="1202785"/>
    <lineage>
        <taxon>Bacteria</taxon>
        <taxon>Pseudomonadati</taxon>
        <taxon>Verrucomicrobiota</taxon>
        <taxon>Methylacidiphilae</taxon>
        <taxon>Methylacidiphilales</taxon>
        <taxon>Methylacidiphilaceae</taxon>
        <taxon>Methylacidiphilum (ex Ratnadevi et al. 2023)</taxon>
    </lineage>
</organism>
<dbReference type="Gene3D" id="3.40.1670.10">
    <property type="entry name" value="UbiD C-terminal domain-like"/>
    <property type="match status" value="1"/>
</dbReference>
<dbReference type="Proteomes" id="UP000031594">
    <property type="component" value="Unassembled WGS sequence"/>
</dbReference>
<evidence type="ECO:0000313" key="6">
    <source>
        <dbReference type="EMBL" id="QDQ41718.1"/>
    </source>
</evidence>
<dbReference type="NCBIfam" id="TIGR03701">
    <property type="entry name" value="mena_SCO4490"/>
    <property type="match status" value="1"/>
</dbReference>
<dbReference type="PANTHER" id="PTHR30108">
    <property type="entry name" value="3-OCTAPRENYL-4-HYDROXYBENZOATE CARBOXY-LYASE-RELATED"/>
    <property type="match status" value="1"/>
</dbReference>
<feature type="domain" description="3-octaprenyl-4-hydroxybenzoate carboxy-lyase-like Rift-related" evidence="2">
    <location>
        <begin position="128"/>
        <end position="327"/>
    </location>
</feature>
<dbReference type="GO" id="GO:0008694">
    <property type="term" value="F:4-hydroxy-3-polyprenylbenzoate decarboxylase activity"/>
    <property type="evidence" value="ECO:0007669"/>
    <property type="project" value="UniProtKB-EC"/>
</dbReference>
<evidence type="ECO:0000259" key="3">
    <source>
        <dbReference type="Pfam" id="PF20695"/>
    </source>
</evidence>
<reference evidence="5 7" key="1">
    <citation type="submission" date="2014-08" db="EMBL/GenBank/DDBJ databases">
        <title>Methylacidiphilum kamchatkense strain Kam1 draft genome sequence.</title>
        <authorList>
            <person name="Birkeland N.-K."/>
            <person name="Erikstad H.A."/>
        </authorList>
    </citation>
    <scope>NUCLEOTIDE SEQUENCE [LARGE SCALE GENOMIC DNA]</scope>
    <source>
        <strain evidence="5 7">Kam1</strain>
    </source>
</reference>
<evidence type="ECO:0000313" key="7">
    <source>
        <dbReference type="Proteomes" id="UP000031594"/>
    </source>
</evidence>
<dbReference type="GO" id="GO:0006744">
    <property type="term" value="P:ubiquinone biosynthetic process"/>
    <property type="evidence" value="ECO:0007669"/>
    <property type="project" value="TreeGrafter"/>
</dbReference>
<keyword evidence="6" id="KW-0456">Lyase</keyword>
<dbReference type="SUPFAM" id="SSF50475">
    <property type="entry name" value="FMN-binding split barrel"/>
    <property type="match status" value="1"/>
</dbReference>
<dbReference type="RefSeq" id="WP_039721305.1">
    <property type="nucleotide sequence ID" value="NZ_CP037899.1"/>
</dbReference>
<dbReference type="AlphaFoldDB" id="A0A0C1USU4"/>
<dbReference type="Pfam" id="PF20695">
    <property type="entry name" value="UbiD_N"/>
    <property type="match status" value="1"/>
</dbReference>
<keyword evidence="7" id="KW-1185">Reference proteome</keyword>
<dbReference type="OrthoDB" id="9809841at2"/>
<dbReference type="NCBIfam" id="TIGR00148">
    <property type="entry name" value="UbiD family decarboxylase"/>
    <property type="match status" value="1"/>
</dbReference>
<dbReference type="SUPFAM" id="SSF143968">
    <property type="entry name" value="UbiD C-terminal domain-like"/>
    <property type="match status" value="1"/>
</dbReference>
<evidence type="ECO:0000259" key="2">
    <source>
        <dbReference type="Pfam" id="PF01977"/>
    </source>
</evidence>
<dbReference type="EMBL" id="JQNX01000003">
    <property type="protein sequence ID" value="KIE58858.1"/>
    <property type="molecule type" value="Genomic_DNA"/>
</dbReference>
<dbReference type="EC" id="4.1.1.98" evidence="6"/>
<feature type="domain" description="3-octaprenyl-4-hydroxybenzoate carboxy-lyase-like C-terminal" evidence="4">
    <location>
        <begin position="333"/>
        <end position="455"/>
    </location>
</feature>
<evidence type="ECO:0000313" key="8">
    <source>
        <dbReference type="Proteomes" id="UP000315925"/>
    </source>
</evidence>
<evidence type="ECO:0000256" key="1">
    <source>
        <dbReference type="ARBA" id="ARBA00010021"/>
    </source>
</evidence>
<dbReference type="STRING" id="1202785.A946_05495"/>
<accession>A0A0C1USU4</accession>
<protein>
    <submittedName>
        <fullName evidence="6">4-hydroxy-3-polyprenylbenzoate decarboxylase</fullName>
        <ecNumber evidence="6">4.1.1.98</ecNumber>
    </submittedName>
</protein>
<evidence type="ECO:0000259" key="4">
    <source>
        <dbReference type="Pfam" id="PF20696"/>
    </source>
</evidence>
<dbReference type="PANTHER" id="PTHR30108:SF17">
    <property type="entry name" value="FERULIC ACID DECARBOXYLASE 1"/>
    <property type="match status" value="1"/>
</dbReference>
<dbReference type="Pfam" id="PF20696">
    <property type="entry name" value="UbiD_C"/>
    <property type="match status" value="1"/>
</dbReference>
<gene>
    <name evidence="5" type="ORF">A946_05495</name>
    <name evidence="6" type="ORF">kam1_467</name>
</gene>
<name>A0A0C1USU4_9BACT</name>
<dbReference type="InterPro" id="IPR022390">
    <property type="entry name" value="HBDC"/>
</dbReference>
<dbReference type="EMBL" id="CP037899">
    <property type="protein sequence ID" value="QDQ41718.1"/>
    <property type="molecule type" value="Genomic_DNA"/>
</dbReference>
<dbReference type="Pfam" id="PF01977">
    <property type="entry name" value="UbiD"/>
    <property type="match status" value="1"/>
</dbReference>
<dbReference type="InterPro" id="IPR048304">
    <property type="entry name" value="UbiD_Rift_dom"/>
</dbReference>
<proteinExistence type="inferred from homology"/>
<dbReference type="InterPro" id="IPR049381">
    <property type="entry name" value="UbiD-like_C"/>
</dbReference>
<feature type="domain" description="3-octaprenyl-4-hydroxybenzoate carboxy-lyase-like N-terminal" evidence="3">
    <location>
        <begin position="11"/>
        <end position="95"/>
    </location>
</feature>
<dbReference type="GO" id="GO:0005829">
    <property type="term" value="C:cytosol"/>
    <property type="evidence" value="ECO:0007669"/>
    <property type="project" value="TreeGrafter"/>
</dbReference>
<dbReference type="KEGG" id="mkc:kam1_467"/>